<dbReference type="InterPro" id="IPR008763">
    <property type="entry name" value="Peptidase_S55"/>
</dbReference>
<dbReference type="EMBL" id="JAFBEE010000002">
    <property type="protein sequence ID" value="MBM7614016.1"/>
    <property type="molecule type" value="Genomic_DNA"/>
</dbReference>
<dbReference type="NCBIfam" id="TIGR02860">
    <property type="entry name" value="spore_IV_B"/>
    <property type="match status" value="1"/>
</dbReference>
<feature type="domain" description="Peptidase S55" evidence="3">
    <location>
        <begin position="202"/>
        <end position="437"/>
    </location>
</feature>
<dbReference type="GO" id="GO:0016787">
    <property type="term" value="F:hydrolase activity"/>
    <property type="evidence" value="ECO:0007669"/>
    <property type="project" value="UniProtKB-KW"/>
</dbReference>
<dbReference type="InterPro" id="IPR001478">
    <property type="entry name" value="PDZ"/>
</dbReference>
<dbReference type="Proteomes" id="UP001314796">
    <property type="component" value="Unassembled WGS sequence"/>
</dbReference>
<keyword evidence="1" id="KW-0812">Transmembrane</keyword>
<comment type="caution">
    <text evidence="4">The sequence shown here is derived from an EMBL/GenBank/DDBJ whole genome shotgun (WGS) entry which is preliminary data.</text>
</comment>
<accession>A0ABS2NMB4</accession>
<evidence type="ECO:0000259" key="2">
    <source>
        <dbReference type="PROSITE" id="PS50106"/>
    </source>
</evidence>
<feature type="domain" description="PDZ" evidence="2">
    <location>
        <begin position="118"/>
        <end position="201"/>
    </location>
</feature>
<dbReference type="Pfam" id="PF05580">
    <property type="entry name" value="Peptidase_S55"/>
    <property type="match status" value="1"/>
</dbReference>
<keyword evidence="4" id="KW-0378">Hydrolase</keyword>
<dbReference type="RefSeq" id="WP_204400293.1">
    <property type="nucleotide sequence ID" value="NZ_JAFBEE010000002.1"/>
</dbReference>
<reference evidence="4 5" key="1">
    <citation type="submission" date="2021-01" db="EMBL/GenBank/DDBJ databases">
        <title>Genomic Encyclopedia of Type Strains, Phase IV (KMG-IV): sequencing the most valuable type-strain genomes for metagenomic binning, comparative biology and taxonomic classification.</title>
        <authorList>
            <person name="Goeker M."/>
        </authorList>
    </citation>
    <scope>NUCLEOTIDE SEQUENCE [LARGE SCALE GENOMIC DNA]</scope>
    <source>
        <strain evidence="4 5">DSM 25890</strain>
    </source>
</reference>
<dbReference type="InterPro" id="IPR014219">
    <property type="entry name" value="SpoIVB"/>
</dbReference>
<proteinExistence type="predicted"/>
<evidence type="ECO:0000313" key="4">
    <source>
        <dbReference type="EMBL" id="MBM7614016.1"/>
    </source>
</evidence>
<dbReference type="SUPFAM" id="SSF50156">
    <property type="entry name" value="PDZ domain-like"/>
    <property type="match status" value="1"/>
</dbReference>
<keyword evidence="1" id="KW-1133">Transmembrane helix</keyword>
<keyword evidence="5" id="KW-1185">Reference proteome</keyword>
<dbReference type="SMART" id="SM00228">
    <property type="entry name" value="PDZ"/>
    <property type="match status" value="1"/>
</dbReference>
<feature type="transmembrane region" description="Helical" evidence="1">
    <location>
        <begin position="7"/>
        <end position="27"/>
    </location>
</feature>
<evidence type="ECO:0000313" key="5">
    <source>
        <dbReference type="Proteomes" id="UP001314796"/>
    </source>
</evidence>
<sequence length="437" mass="48190">MKHKKRLVFLSNIILCAFSIIILYLIVLDFTGEIPSEYNIQIGDDHIINSKFPFSFSLDSKFDKIIEVNPLDDMPNSALHLSSGGVELKTRGKGSADLHYKVFGFIPYKTVKVNVVPRVKVIPGGHSIGVKLNTDGVLVVGIAKITDEEGQEHNLAEKNGIRIGDSLLRINGRKVENSLHVADLVQRSIGDEIQLTMKREDKEFDTTVIPVKSSQDGEYKLGLWVRDKTAGVGTLTFYHKASKKFGALGHGIADIDTGALMSVKDGDIMNSKVIDIEKGKKGRPGEIRGMFHDVNNPIGSLEKNTAHGIYGEIEKLEGGRYNESMEIAYQHEIKEGAAYILTTLDDNTIEKYDIEILRTISQSRPDGKSMVIRVTDSKLLNKTGGIVQGMSGSPIIQNNRVIGAVTHVLVNDPTKGYGIYIEWMLEESGASDAIRQQ</sequence>
<dbReference type="InterPro" id="IPR036034">
    <property type="entry name" value="PDZ_sf"/>
</dbReference>
<dbReference type="PROSITE" id="PS51494">
    <property type="entry name" value="SPOIVB"/>
    <property type="match status" value="1"/>
</dbReference>
<evidence type="ECO:0000256" key="1">
    <source>
        <dbReference type="SAM" id="Phobius"/>
    </source>
</evidence>
<organism evidence="4 5">
    <name type="scientific">Alkaliphilus hydrothermalis</name>
    <dbReference type="NCBI Taxonomy" id="1482730"/>
    <lineage>
        <taxon>Bacteria</taxon>
        <taxon>Bacillati</taxon>
        <taxon>Bacillota</taxon>
        <taxon>Clostridia</taxon>
        <taxon>Peptostreptococcales</taxon>
        <taxon>Natronincolaceae</taxon>
        <taxon>Alkaliphilus</taxon>
    </lineage>
</organism>
<dbReference type="EC" id="3.4.21.116" evidence="4"/>
<name>A0ABS2NMB4_9FIRM</name>
<keyword evidence="1" id="KW-0472">Membrane</keyword>
<dbReference type="PROSITE" id="PS50106">
    <property type="entry name" value="PDZ"/>
    <property type="match status" value="1"/>
</dbReference>
<gene>
    <name evidence="4" type="ORF">JOC73_000525</name>
</gene>
<protein>
    <submittedName>
        <fullName evidence="4">Stage IV sporulation protein B</fullName>
        <ecNumber evidence="4">3.4.21.116</ecNumber>
    </submittedName>
</protein>
<dbReference type="Gene3D" id="2.30.42.10">
    <property type="match status" value="1"/>
</dbReference>
<evidence type="ECO:0000259" key="3">
    <source>
        <dbReference type="PROSITE" id="PS51494"/>
    </source>
</evidence>